<evidence type="ECO:0000313" key="3">
    <source>
        <dbReference type="Proteomes" id="UP000307000"/>
    </source>
</evidence>
<feature type="region of interest" description="Disordered" evidence="1">
    <location>
        <begin position="84"/>
        <end position="103"/>
    </location>
</feature>
<dbReference type="Proteomes" id="UP000307000">
    <property type="component" value="Chromosome"/>
</dbReference>
<dbReference type="Gene3D" id="3.40.630.30">
    <property type="match status" value="1"/>
</dbReference>
<evidence type="ECO:0000313" key="2">
    <source>
        <dbReference type="EMBL" id="QCY48496.1"/>
    </source>
</evidence>
<keyword evidence="3" id="KW-1185">Reference proteome</keyword>
<proteinExistence type="predicted"/>
<evidence type="ECO:0000256" key="1">
    <source>
        <dbReference type="SAM" id="MobiDB-lite"/>
    </source>
</evidence>
<protein>
    <submittedName>
        <fullName evidence="2">Uncharacterized protein</fullName>
    </submittedName>
</protein>
<dbReference type="KEGG" id="gcr:GcLGCM259_2789"/>
<name>A0A5B7WWR3_9MICC</name>
<sequence length="103" mass="11736">MWWNFVGRTHEEVVAFRQQYQAEIGAEPGDASEDRFGPFLPERDRYVLDDAGKHIGAAHYRDYQGENGVERIFFHTVVDEEYSGQGLAAPPVGRRPTRRARAG</sequence>
<dbReference type="EMBL" id="CP034412">
    <property type="protein sequence ID" value="QCY48496.1"/>
    <property type="molecule type" value="Genomic_DNA"/>
</dbReference>
<organism evidence="2 3">
    <name type="scientific">Glutamicibacter creatinolyticus</name>
    <dbReference type="NCBI Taxonomy" id="162496"/>
    <lineage>
        <taxon>Bacteria</taxon>
        <taxon>Bacillati</taxon>
        <taxon>Actinomycetota</taxon>
        <taxon>Actinomycetes</taxon>
        <taxon>Micrococcales</taxon>
        <taxon>Micrococcaceae</taxon>
        <taxon>Glutamicibacter</taxon>
    </lineage>
</organism>
<dbReference type="InterPro" id="IPR016181">
    <property type="entry name" value="Acyl_CoA_acyltransferase"/>
</dbReference>
<accession>A0A5B7WWR3</accession>
<dbReference type="SUPFAM" id="SSF55729">
    <property type="entry name" value="Acyl-CoA N-acyltransferases (Nat)"/>
    <property type="match status" value="1"/>
</dbReference>
<reference evidence="2 3" key="1">
    <citation type="submission" date="2018-12" db="EMBL/GenBank/DDBJ databases">
        <title>Complete Genome Sequence of Glutamicibacter creatinolyticus strain LGCM259,isolated from an abscess of a 12-year-old mare in Italy.</title>
        <authorList>
            <person name="Santos R.G."/>
            <person name="Silva A.L."/>
            <person name="Seyffert N."/>
            <person name="Castro T.L.P."/>
            <person name="Attili A.R."/>
            <person name="Rifici C."/>
            <person name="Mazzullo G."/>
            <person name="Brenig B."/>
            <person name="Venanzi F."/>
            <person name="Azevedo V."/>
        </authorList>
    </citation>
    <scope>NUCLEOTIDE SEQUENCE [LARGE SCALE GENOMIC DNA]</scope>
    <source>
        <strain evidence="2 3">LGCM 259</strain>
    </source>
</reference>
<gene>
    <name evidence="2" type="ORF">GcLGCM259_2789</name>
</gene>
<dbReference type="AlphaFoldDB" id="A0A5B7WWR3"/>